<dbReference type="GO" id="GO:0005737">
    <property type="term" value="C:cytoplasm"/>
    <property type="evidence" value="ECO:0007669"/>
    <property type="project" value="TreeGrafter"/>
</dbReference>
<proteinExistence type="predicted"/>
<dbReference type="CDD" id="cd00201">
    <property type="entry name" value="WW"/>
    <property type="match status" value="2"/>
</dbReference>
<dbReference type="PANTHER" id="PTHR10316">
    <property type="entry name" value="MEMBRANE ASSOCIATED GUANYLATE KINASE-RELATED"/>
    <property type="match status" value="1"/>
</dbReference>
<sequence length="955" mass="107208">MESEIKNYDIGESSRNYHQNMQMINRKHGFHNDDDDLGPLPPNWEKAYTENGETYFIDHSTGQSHWLDPRLSKFQKKSLQDCEDDELPYGWEKIVDPEYGIYFIDHVNRKTQYENPVIQAKRELEMTKRLEAATNFMPDNVDSPLEPKSFFTKNPSDLLGERIQTTLVKSQRGLGFTIVGGDCSDDENIEEFLQIKSIVPNSPASADGKLQTGDILVFVNHICVLGFTHHEMVNIFQSIMAGEEVHLDVCRGYKLPFDPADPNTEIVTTIAVNGLNDEVEKNRLFLDLSHDNYNFLELSNDQGMSTKNSFEIPEIHDIIIVKGDQGFGFTIAESNLWGQKVKKILDRQCCKNLQEGDILLSINNINIKNLSHGDVVQVLKECPKNQETILRVQRGLIRSSLNKFNGKARNGSKVEQKPSGSNGKPFLNGLFRSKTPTADLYSTQPKEILPIRPKTPLVDSRARVQMKTPIEDLNTEDIELDSKLTELNDDNKSTISTATTAYDTTKLLTEQFDNFAINDQRSDTYTTTDSITSKTSGRNRFFSPLDIKNGNLVVDNGADYYYGNSSNSVYSLPPPPSIPTSQQTRYIQPIQPPPSSQQQQNLSSTIPYQHQPHDSCFCYDCQDYRVKMTQQNDYQSAPPSNNNSDYSTLQSRFNLPPQMSDNVGKRINDYLMDRKRNAGGEFYNGNFNNGYNSFRSNGNGVMTVNGMDSEYYYVEVTLERQALGFGFRIVGGTEEGSQVCVGYIVKDGAADRDPRIQTGDEIININGVNVECASHHLVVKLMSEAALCGQVTMLLRKRKVRGGVNFYRPQTSNTTFETAPMPNTYDVIINRQEHEGFGFVIISSSNQMTGSTIGKIIPNSPADTNQLKIGDRIIRVNDIDISNLSHGDVVKIIKDSGLTVQLTVSNSIPNPDPSQFISDAPFNTNINTNDERHLGCYLGLACFNCLLTGDSIMLN</sequence>
<gene>
    <name evidence="5" type="ORF">CLUMA_CG008313</name>
</gene>
<dbReference type="InterPro" id="IPR036020">
    <property type="entry name" value="WW_dom_sf"/>
</dbReference>
<keyword evidence="6" id="KW-1185">Reference proteome</keyword>
<dbReference type="Proteomes" id="UP000183832">
    <property type="component" value="Unassembled WGS sequence"/>
</dbReference>
<dbReference type="InterPro" id="IPR001478">
    <property type="entry name" value="PDZ"/>
</dbReference>
<dbReference type="InterPro" id="IPR036034">
    <property type="entry name" value="PDZ_sf"/>
</dbReference>
<protein>
    <submittedName>
        <fullName evidence="5">CLUMA_CG008313, isoform A</fullName>
    </submittedName>
</protein>
<dbReference type="Gene3D" id="2.20.70.10">
    <property type="match status" value="2"/>
</dbReference>
<feature type="domain" description="PDZ" evidence="4">
    <location>
        <begin position="164"/>
        <end position="238"/>
    </location>
</feature>
<dbReference type="PROSITE" id="PS50106">
    <property type="entry name" value="PDZ"/>
    <property type="match status" value="4"/>
</dbReference>
<dbReference type="FunFam" id="2.30.42.10:FF:000005">
    <property type="entry name" value="Membrane associated guanylate kinase, WW and PDZ domain containing 1"/>
    <property type="match status" value="1"/>
</dbReference>
<evidence type="ECO:0000313" key="6">
    <source>
        <dbReference type="Proteomes" id="UP000183832"/>
    </source>
</evidence>
<feature type="domain" description="WW" evidence="3">
    <location>
        <begin position="85"/>
        <end position="118"/>
    </location>
</feature>
<dbReference type="CDD" id="cd06731">
    <property type="entry name" value="PDZ1_MAGI-1_3-like"/>
    <property type="match status" value="1"/>
</dbReference>
<feature type="region of interest" description="Disordered" evidence="2">
    <location>
        <begin position="407"/>
        <end position="428"/>
    </location>
</feature>
<feature type="domain" description="PDZ" evidence="4">
    <location>
        <begin position="317"/>
        <end position="381"/>
    </location>
</feature>
<organism evidence="5 6">
    <name type="scientific">Clunio marinus</name>
    <dbReference type="NCBI Taxonomy" id="568069"/>
    <lineage>
        <taxon>Eukaryota</taxon>
        <taxon>Metazoa</taxon>
        <taxon>Ecdysozoa</taxon>
        <taxon>Arthropoda</taxon>
        <taxon>Hexapoda</taxon>
        <taxon>Insecta</taxon>
        <taxon>Pterygota</taxon>
        <taxon>Neoptera</taxon>
        <taxon>Endopterygota</taxon>
        <taxon>Diptera</taxon>
        <taxon>Nematocera</taxon>
        <taxon>Chironomoidea</taxon>
        <taxon>Chironomidae</taxon>
        <taxon>Clunio</taxon>
    </lineage>
</organism>
<dbReference type="SMART" id="SM00456">
    <property type="entry name" value="WW"/>
    <property type="match status" value="2"/>
</dbReference>
<dbReference type="PANTHER" id="PTHR10316:SF40">
    <property type="entry name" value="LD27118P"/>
    <property type="match status" value="1"/>
</dbReference>
<dbReference type="PROSITE" id="PS01159">
    <property type="entry name" value="WW_DOMAIN_1"/>
    <property type="match status" value="1"/>
</dbReference>
<feature type="domain" description="PDZ" evidence="4">
    <location>
        <begin position="826"/>
        <end position="908"/>
    </location>
</feature>
<evidence type="ECO:0000313" key="5">
    <source>
        <dbReference type="EMBL" id="CRK94819.1"/>
    </source>
</evidence>
<dbReference type="FunFam" id="2.20.70.10:FF:000001">
    <property type="entry name" value="Membrane-associated guanylate kinase, WW and PDZ domain-containing protein 1"/>
    <property type="match status" value="1"/>
</dbReference>
<dbReference type="CDD" id="cd06733">
    <property type="entry name" value="PDZ3_MAGI-1_3-like"/>
    <property type="match status" value="1"/>
</dbReference>
<dbReference type="OrthoDB" id="66881at2759"/>
<dbReference type="STRING" id="568069.A0A1J1I3P6"/>
<evidence type="ECO:0000259" key="4">
    <source>
        <dbReference type="PROSITE" id="PS50106"/>
    </source>
</evidence>
<accession>A0A1J1I3P6</accession>
<dbReference type="EMBL" id="CVRI01000040">
    <property type="protein sequence ID" value="CRK94819.1"/>
    <property type="molecule type" value="Genomic_DNA"/>
</dbReference>
<dbReference type="SUPFAM" id="SSF51045">
    <property type="entry name" value="WW domain"/>
    <property type="match status" value="2"/>
</dbReference>
<dbReference type="AlphaFoldDB" id="A0A1J1I3P6"/>
<feature type="region of interest" description="Disordered" evidence="2">
    <location>
        <begin position="571"/>
        <end position="608"/>
    </location>
</feature>
<dbReference type="SMART" id="SM00228">
    <property type="entry name" value="PDZ"/>
    <property type="match status" value="4"/>
</dbReference>
<dbReference type="Gene3D" id="2.30.42.10">
    <property type="match status" value="4"/>
</dbReference>
<dbReference type="CDD" id="cd06732">
    <property type="entry name" value="PDZ2_MAGI-1_3-like"/>
    <property type="match status" value="1"/>
</dbReference>
<dbReference type="SUPFAM" id="SSF50156">
    <property type="entry name" value="PDZ domain-like"/>
    <property type="match status" value="4"/>
</dbReference>
<feature type="domain" description="PDZ" evidence="4">
    <location>
        <begin position="715"/>
        <end position="785"/>
    </location>
</feature>
<reference evidence="5 6" key="1">
    <citation type="submission" date="2015-04" db="EMBL/GenBank/DDBJ databases">
        <authorList>
            <person name="Syromyatnikov M.Y."/>
            <person name="Popov V.N."/>
        </authorList>
    </citation>
    <scope>NUCLEOTIDE SEQUENCE [LARGE SCALE GENOMIC DNA]</scope>
</reference>
<dbReference type="PROSITE" id="PS50020">
    <property type="entry name" value="WW_DOMAIN_2"/>
    <property type="match status" value="2"/>
</dbReference>
<dbReference type="FunFam" id="2.30.42.10:FF:000232">
    <property type="entry name" value="Uncharacterized protein, isoform A"/>
    <property type="match status" value="1"/>
</dbReference>
<name>A0A1J1I3P6_9DIPT</name>
<feature type="domain" description="WW" evidence="3">
    <location>
        <begin position="38"/>
        <end position="71"/>
    </location>
</feature>
<dbReference type="InterPro" id="IPR001202">
    <property type="entry name" value="WW_dom"/>
</dbReference>
<feature type="compositionally biased region" description="Low complexity" evidence="2">
    <location>
        <begin position="579"/>
        <end position="589"/>
    </location>
</feature>
<dbReference type="GO" id="GO:0007165">
    <property type="term" value="P:signal transduction"/>
    <property type="evidence" value="ECO:0007669"/>
    <property type="project" value="TreeGrafter"/>
</dbReference>
<dbReference type="Pfam" id="PF00595">
    <property type="entry name" value="PDZ"/>
    <property type="match status" value="4"/>
</dbReference>
<keyword evidence="1" id="KW-0677">Repeat</keyword>
<dbReference type="CDD" id="cd06734">
    <property type="entry name" value="PDZ4_MAGI-1_3-like"/>
    <property type="match status" value="1"/>
</dbReference>
<evidence type="ECO:0000256" key="2">
    <source>
        <dbReference type="SAM" id="MobiDB-lite"/>
    </source>
</evidence>
<evidence type="ECO:0000259" key="3">
    <source>
        <dbReference type="PROSITE" id="PS50020"/>
    </source>
</evidence>
<evidence type="ECO:0000256" key="1">
    <source>
        <dbReference type="ARBA" id="ARBA00022737"/>
    </source>
</evidence>
<dbReference type="Pfam" id="PF00397">
    <property type="entry name" value="WW"/>
    <property type="match status" value="2"/>
</dbReference>